<evidence type="ECO:0000313" key="2">
    <source>
        <dbReference type="EMBL" id="KAF5719715.1"/>
    </source>
</evidence>
<dbReference type="Gene3D" id="2.60.200.40">
    <property type="match status" value="1"/>
</dbReference>
<reference evidence="2 3" key="1">
    <citation type="submission" date="2020-05" db="EMBL/GenBank/DDBJ databases">
        <title>Identification and distribution of gene clusters putatively required for synthesis of sphingolipid metabolism inhibitors in phylogenetically diverse species of the filamentous fungus Fusarium.</title>
        <authorList>
            <person name="Kim H.-S."/>
            <person name="Busman M."/>
            <person name="Brown D.W."/>
            <person name="Divon H."/>
            <person name="Uhlig S."/>
            <person name="Proctor R.H."/>
        </authorList>
    </citation>
    <scope>NUCLEOTIDE SEQUENCE [LARGE SCALE GENOMIC DNA]</scope>
    <source>
        <strain evidence="2 3">NRRL 66235</strain>
    </source>
</reference>
<dbReference type="Gene3D" id="3.40.50.10330">
    <property type="entry name" value="Probable inorganic polyphosphate/atp-NAD kinase, domain 1"/>
    <property type="match status" value="1"/>
</dbReference>
<gene>
    <name evidence="2" type="ORF">FMUND_4548</name>
</gene>
<feature type="domain" description="DAGKc" evidence="1">
    <location>
        <begin position="117"/>
        <end position="256"/>
    </location>
</feature>
<evidence type="ECO:0000313" key="3">
    <source>
        <dbReference type="Proteomes" id="UP000544331"/>
    </source>
</evidence>
<dbReference type="Pfam" id="PF24321">
    <property type="entry name" value="DUF7493"/>
    <property type="match status" value="1"/>
</dbReference>
<dbReference type="Pfam" id="PF00781">
    <property type="entry name" value="DAGK_cat"/>
    <property type="match status" value="1"/>
</dbReference>
<dbReference type="SUPFAM" id="SSF111331">
    <property type="entry name" value="NAD kinase/diacylglycerol kinase-like"/>
    <property type="match status" value="1"/>
</dbReference>
<keyword evidence="2" id="KW-0808">Transferase</keyword>
<dbReference type="InterPro" id="IPR017438">
    <property type="entry name" value="ATP-NAD_kinase_N"/>
</dbReference>
<dbReference type="InterPro" id="IPR016064">
    <property type="entry name" value="NAD/diacylglycerol_kinase_sf"/>
</dbReference>
<keyword evidence="3" id="KW-1185">Reference proteome</keyword>
<dbReference type="InterPro" id="IPR050187">
    <property type="entry name" value="Lipid_Phosphate_FormReg"/>
</dbReference>
<organism evidence="2 3">
    <name type="scientific">Fusarium mundagurra</name>
    <dbReference type="NCBI Taxonomy" id="1567541"/>
    <lineage>
        <taxon>Eukaryota</taxon>
        <taxon>Fungi</taxon>
        <taxon>Dikarya</taxon>
        <taxon>Ascomycota</taxon>
        <taxon>Pezizomycotina</taxon>
        <taxon>Sordariomycetes</taxon>
        <taxon>Hypocreomycetidae</taxon>
        <taxon>Hypocreales</taxon>
        <taxon>Nectriaceae</taxon>
        <taxon>Fusarium</taxon>
        <taxon>Fusarium fujikuroi species complex</taxon>
    </lineage>
</organism>
<dbReference type="InterPro" id="IPR001206">
    <property type="entry name" value="Diacylglycerol_kinase_cat_dom"/>
</dbReference>
<keyword evidence="2" id="KW-0418">Kinase</keyword>
<dbReference type="OrthoDB" id="3853857at2759"/>
<dbReference type="PROSITE" id="PS50146">
    <property type="entry name" value="DAGK"/>
    <property type="match status" value="1"/>
</dbReference>
<dbReference type="GO" id="GO:0016773">
    <property type="term" value="F:phosphotransferase activity, alcohol group as acceptor"/>
    <property type="evidence" value="ECO:0007669"/>
    <property type="project" value="UniProtKB-ARBA"/>
</dbReference>
<dbReference type="PANTHER" id="PTHR12358">
    <property type="entry name" value="SPHINGOSINE KINASE"/>
    <property type="match status" value="1"/>
</dbReference>
<evidence type="ECO:0000259" key="1">
    <source>
        <dbReference type="PROSITE" id="PS50146"/>
    </source>
</evidence>
<dbReference type="Proteomes" id="UP000544331">
    <property type="component" value="Unassembled WGS sequence"/>
</dbReference>
<dbReference type="SMART" id="SM00046">
    <property type="entry name" value="DAGKc"/>
    <property type="match status" value="1"/>
</dbReference>
<dbReference type="GO" id="GO:0001727">
    <property type="term" value="F:lipid kinase activity"/>
    <property type="evidence" value="ECO:0007669"/>
    <property type="project" value="TreeGrafter"/>
</dbReference>
<dbReference type="AlphaFoldDB" id="A0A8H6DK94"/>
<comment type="caution">
    <text evidence="2">The sequence shown here is derived from an EMBL/GenBank/DDBJ whole genome shotgun (WGS) entry which is preliminary data.</text>
</comment>
<dbReference type="GO" id="GO:0016020">
    <property type="term" value="C:membrane"/>
    <property type="evidence" value="ECO:0007669"/>
    <property type="project" value="TreeGrafter"/>
</dbReference>
<proteinExistence type="predicted"/>
<protein>
    <submittedName>
        <fullName evidence="2">Sphingosine kinase</fullName>
    </submittedName>
</protein>
<dbReference type="GO" id="GO:0046512">
    <property type="term" value="P:sphingosine biosynthetic process"/>
    <property type="evidence" value="ECO:0007669"/>
    <property type="project" value="TreeGrafter"/>
</dbReference>
<dbReference type="PANTHER" id="PTHR12358:SF31">
    <property type="entry name" value="ACYLGLYCEROL KINASE, MITOCHONDRIAL"/>
    <property type="match status" value="1"/>
</dbReference>
<dbReference type="InterPro" id="IPR055916">
    <property type="entry name" value="DUF7493"/>
</dbReference>
<sequence length="501" mass="54329">MDEGIGMQLQLEGKKTLTIGVDVLELSDPVAKKSDRSSCTPTYSHPAIKNTIPLYNVLWAELAFDRITIHYAVQNSKALIKPAKWSFVLSTSGASGTRSLAETFIKTLVSRAYGEAPAQKRAYVLVNPNSGPGGAVKKWEAEAKPLFDAARMQVEVVILKRGGEATELAQKVNLTKYDTIIACSGDGTPHEIFNGLAKRRDATKALSSIPVSQIPCGSGNAFSCNLYGSHQASFAALAIIKGVVTPIDLVSVTSGNNRIISFLSQTLGIIAESDLGTERLRWMGSARFEVGILQRMFQRKCYPCDLAVKVEIDEKKGVKAHYKHHASKTSLVQLAKKSEAAPVGDQGLPALQYGTVQDELPDGWELVPYDNIGTFYAGNMAYMSPDANFFSASLISDGCMDLVTIDGDLAPFTALNVLLDVEAGRSFDNPHVKYKKISAYRVIPRNQDDGYISIDGEKCSFGPIQAEIHQGLGRVISKTGKYESAGPPNWEKVSLVDHIHA</sequence>
<name>A0A8H6DK94_9HYPO</name>
<accession>A0A8H6DK94</accession>
<dbReference type="EMBL" id="JAAOAN010000141">
    <property type="protein sequence ID" value="KAF5719715.1"/>
    <property type="molecule type" value="Genomic_DNA"/>
</dbReference>
<dbReference type="GO" id="GO:0005737">
    <property type="term" value="C:cytoplasm"/>
    <property type="evidence" value="ECO:0007669"/>
    <property type="project" value="TreeGrafter"/>
</dbReference>